<dbReference type="OrthoDB" id="312492at2759"/>
<evidence type="ECO:0000313" key="2">
    <source>
        <dbReference type="EMBL" id="OMJ89410.1"/>
    </source>
</evidence>
<protein>
    <recommendedName>
        <fullName evidence="1">Inositol polyphosphate-related phosphatase domain-containing protein</fullName>
    </recommendedName>
</protein>
<dbReference type="SMART" id="SM00128">
    <property type="entry name" value="IPPc"/>
    <property type="match status" value="1"/>
</dbReference>
<feature type="domain" description="Inositol polyphosphate-related phosphatase" evidence="1">
    <location>
        <begin position="187"/>
        <end position="491"/>
    </location>
</feature>
<proteinExistence type="predicted"/>
<dbReference type="Gene3D" id="3.60.10.10">
    <property type="entry name" value="Endonuclease/exonuclease/phosphatase"/>
    <property type="match status" value="1"/>
</dbReference>
<evidence type="ECO:0000313" key="3">
    <source>
        <dbReference type="Proteomes" id="UP000187209"/>
    </source>
</evidence>
<accession>A0A1R2CKE2</accession>
<dbReference type="SUPFAM" id="SSF48350">
    <property type="entry name" value="GTPase activation domain, GAP"/>
    <property type="match status" value="1"/>
</dbReference>
<dbReference type="Proteomes" id="UP000187209">
    <property type="component" value="Unassembled WGS sequence"/>
</dbReference>
<gene>
    <name evidence="2" type="ORF">SteCoe_8407</name>
</gene>
<evidence type="ECO:0000259" key="1">
    <source>
        <dbReference type="SMART" id="SM00128"/>
    </source>
</evidence>
<dbReference type="InterPro" id="IPR008936">
    <property type="entry name" value="Rho_GTPase_activation_prot"/>
</dbReference>
<dbReference type="InterPro" id="IPR046985">
    <property type="entry name" value="IP5"/>
</dbReference>
<organism evidence="2 3">
    <name type="scientific">Stentor coeruleus</name>
    <dbReference type="NCBI Taxonomy" id="5963"/>
    <lineage>
        <taxon>Eukaryota</taxon>
        <taxon>Sar</taxon>
        <taxon>Alveolata</taxon>
        <taxon>Ciliophora</taxon>
        <taxon>Postciliodesmatophora</taxon>
        <taxon>Heterotrichea</taxon>
        <taxon>Heterotrichida</taxon>
        <taxon>Stentoridae</taxon>
        <taxon>Stentor</taxon>
    </lineage>
</organism>
<dbReference type="PANTHER" id="PTHR11200:SF240">
    <property type="entry name" value="INOSITOL POLYPHOSPHATE 5-PHOSPHATASE C9G1.10C-RELATED"/>
    <property type="match status" value="1"/>
</dbReference>
<dbReference type="GO" id="GO:0046856">
    <property type="term" value="P:phosphatidylinositol dephosphorylation"/>
    <property type="evidence" value="ECO:0007669"/>
    <property type="project" value="InterPro"/>
</dbReference>
<dbReference type="InterPro" id="IPR000300">
    <property type="entry name" value="IPPc"/>
</dbReference>
<dbReference type="EMBL" id="MPUH01000126">
    <property type="protein sequence ID" value="OMJ89410.1"/>
    <property type="molecule type" value="Genomic_DNA"/>
</dbReference>
<dbReference type="Pfam" id="PF22669">
    <property type="entry name" value="Exo_endo_phos2"/>
    <property type="match status" value="1"/>
</dbReference>
<dbReference type="Gene3D" id="1.10.555.10">
    <property type="entry name" value="Rho GTPase activation protein"/>
    <property type="match status" value="1"/>
</dbReference>
<name>A0A1R2CKE2_9CILI</name>
<keyword evidence="3" id="KW-1185">Reference proteome</keyword>
<dbReference type="AlphaFoldDB" id="A0A1R2CKE2"/>
<dbReference type="SUPFAM" id="SSF56219">
    <property type="entry name" value="DNase I-like"/>
    <property type="match status" value="1"/>
</dbReference>
<comment type="caution">
    <text evidence="2">The sequence shown here is derived from an EMBL/GenBank/DDBJ whole genome shotgun (WGS) entry which is preliminary data.</text>
</comment>
<dbReference type="PANTHER" id="PTHR11200">
    <property type="entry name" value="INOSITOL 5-PHOSPHATASE"/>
    <property type="match status" value="1"/>
</dbReference>
<reference evidence="2 3" key="1">
    <citation type="submission" date="2016-11" db="EMBL/GenBank/DDBJ databases">
        <title>The macronuclear genome of Stentor coeruleus: a giant cell with tiny introns.</title>
        <authorList>
            <person name="Slabodnick M."/>
            <person name="Ruby J.G."/>
            <person name="Reiff S.B."/>
            <person name="Swart E.C."/>
            <person name="Gosai S."/>
            <person name="Prabakaran S."/>
            <person name="Witkowska E."/>
            <person name="Larue G.E."/>
            <person name="Fisher S."/>
            <person name="Freeman R.M."/>
            <person name="Gunawardena J."/>
            <person name="Chu W."/>
            <person name="Stover N.A."/>
            <person name="Gregory B.D."/>
            <person name="Nowacki M."/>
            <person name="Derisi J."/>
            <person name="Roy S.W."/>
            <person name="Marshall W.F."/>
            <person name="Sood P."/>
        </authorList>
    </citation>
    <scope>NUCLEOTIDE SEQUENCE [LARGE SCALE GENOMIC DNA]</scope>
    <source>
        <strain evidence="2">WM001</strain>
    </source>
</reference>
<dbReference type="InterPro" id="IPR036691">
    <property type="entry name" value="Endo/exonu/phosph_ase_sf"/>
</dbReference>
<sequence length="802" mass="93085">MESIKCVLRNSEEIAYVLTTQSFPGKVKLKSDFKSCYLCIVRNKDFSYEQALFIVRAKSMFRKPKILILFPLTLELHIDQKENVFSIAWGDIENPMCEFIASNEAINIVTTILNDYPRYQQEPFHLECSHHKWVWFYQETIPVALHSPCSVANRPRSLLIDHYGKRAMEAYVSTQIQGKQEEFTTSHNFTVAILTWNAGGYFPGSSKLREWFLCQNKKYIDPIDAPDIIVIGLQEMCELTKLRGDLIREQEWVKYFNSEILENFSPDTYENICQGSLVGILSTILIKRAISPLIKDISTFQVKLGLKGFAGNKGALAHRFRILSSSFCFINVHLAPHKQNFKLRNENINTISKTIKFTLPCGDSYSIFEHDHVFWFGDLNYRLNNISTRNIIKYITNNDIQYCLENDQLRTAMKTLNILRDFHEGEIDFLPTFKYLIGSNQHNLRREPAWCDRVLWKGPAILNRYSSCDSIQVSDHKPVFSHFSLRVLKLDPSKLSELKCKIYKELEDMHHKFMPKISISKEKIIFEEIRYRFIYKDTFEITNIGTSQLILELMSDKWVSCSPVKCDLSQQETVEVSVQVSIDIDFLRKHRAKYVSLTNIIRIIVKNGIEYNVGLQTNVLDSFIGYSCEEICKMYPSVSFPNLPKPLIRIAEFLKNYNGNIRDLFEIKLDPLSIAHTIMLIDCDIKFDENVNGQSIIHVLLEFLRTLKKPILDGDIVDTKINMMHIIGFSLVKHQVFDLMSQANIECLMFVVDILKRLIGMNNGITAGYLANKMYKVIFQVKEIPYDKKKNRVLFLELLFST</sequence>
<dbReference type="InterPro" id="IPR013783">
    <property type="entry name" value="Ig-like_fold"/>
</dbReference>
<dbReference type="Gene3D" id="2.60.40.10">
    <property type="entry name" value="Immunoglobulins"/>
    <property type="match status" value="1"/>
</dbReference>
<dbReference type="GO" id="GO:0004439">
    <property type="term" value="F:phosphatidylinositol-4,5-bisphosphate 5-phosphatase activity"/>
    <property type="evidence" value="ECO:0007669"/>
    <property type="project" value="TreeGrafter"/>
</dbReference>